<organism evidence="1 2">
    <name type="scientific">Solanum tuberosum</name>
    <name type="common">Potato</name>
    <dbReference type="NCBI Taxonomy" id="4113"/>
    <lineage>
        <taxon>Eukaryota</taxon>
        <taxon>Viridiplantae</taxon>
        <taxon>Streptophyta</taxon>
        <taxon>Embryophyta</taxon>
        <taxon>Tracheophyta</taxon>
        <taxon>Spermatophyta</taxon>
        <taxon>Magnoliopsida</taxon>
        <taxon>eudicotyledons</taxon>
        <taxon>Gunneridae</taxon>
        <taxon>Pentapetalae</taxon>
        <taxon>asterids</taxon>
        <taxon>lamiids</taxon>
        <taxon>Solanales</taxon>
        <taxon>Solanaceae</taxon>
        <taxon>Solanoideae</taxon>
        <taxon>Solaneae</taxon>
        <taxon>Solanum</taxon>
    </lineage>
</organism>
<accession>M1DDR5</accession>
<dbReference type="Gramene" id="PGSC0003DMT400087390">
    <property type="protein sequence ID" value="PGSC0003DMT400087390"/>
    <property type="gene ID" value="PGSC0003DMG400036961"/>
</dbReference>
<dbReference type="PaxDb" id="4113-PGSC0003DMT400087390"/>
<dbReference type="AlphaFoldDB" id="M1DDR5"/>
<evidence type="ECO:0000313" key="1">
    <source>
        <dbReference type="EnsemblPlants" id="PGSC0003DMT400087390"/>
    </source>
</evidence>
<dbReference type="HOGENOM" id="CLU_1274176_0_0_1"/>
<keyword evidence="2" id="KW-1185">Reference proteome</keyword>
<evidence type="ECO:0000313" key="2">
    <source>
        <dbReference type="Proteomes" id="UP000011115"/>
    </source>
</evidence>
<name>M1DDR5_SOLTU</name>
<proteinExistence type="predicted"/>
<protein>
    <submittedName>
        <fullName evidence="1">Integrase core domain containing protein</fullName>
    </submittedName>
</protein>
<dbReference type="InParanoid" id="M1DDR5"/>
<dbReference type="Proteomes" id="UP000011115">
    <property type="component" value="Unassembled WGS sequence"/>
</dbReference>
<reference evidence="2" key="1">
    <citation type="journal article" date="2011" name="Nature">
        <title>Genome sequence and analysis of the tuber crop potato.</title>
        <authorList>
            <consortium name="The Potato Genome Sequencing Consortium"/>
        </authorList>
    </citation>
    <scope>NUCLEOTIDE SEQUENCE [LARGE SCALE GENOMIC DNA]</scope>
    <source>
        <strain evidence="2">cv. DM1-3 516 R44</strain>
    </source>
</reference>
<sequence length="214" mass="23139">MAPKQAPTYAAKGKSKFVAPSRCMIIEKDTEYNSPNITTSLTVPCTMRNRAHQVSSDVVTAPSLRMRPHRSAYRLAQSHNPAPPLAAALPHLLSLIAHENLDIGLIRDDANLAAPRRESHIEMPPPSDDMAVDVEQMQVDDSTIPATTADTQSPPSMATTQELANLRADVDALLAPPETEPEPAVFDDEVVMTSLFGVAMPPPNSSYTAGHSYF</sequence>
<dbReference type="EnsemblPlants" id="PGSC0003DMT400087390">
    <property type="protein sequence ID" value="PGSC0003DMT400087390"/>
    <property type="gene ID" value="PGSC0003DMG400036961"/>
</dbReference>
<reference evidence="1" key="2">
    <citation type="submission" date="2015-06" db="UniProtKB">
        <authorList>
            <consortium name="EnsemblPlants"/>
        </authorList>
    </citation>
    <scope>IDENTIFICATION</scope>
    <source>
        <strain evidence="1">DM1-3 516 R44</strain>
    </source>
</reference>